<reference evidence="1 2" key="1">
    <citation type="submission" date="2019-09" db="EMBL/GenBank/DDBJ databases">
        <authorList>
            <person name="Kritzky A."/>
            <person name="Schelkanova E.Y."/>
            <person name="Alkhova Z.V."/>
            <person name="Smirnova N.I."/>
        </authorList>
    </citation>
    <scope>NUCLEOTIDE SEQUENCE [LARGE SCALE GENOMIC DNA]</scope>
    <source>
        <strain evidence="1 2">M1526</strain>
    </source>
</reference>
<name>A0A5Q6PK10_VIBCL</name>
<proteinExistence type="predicted"/>
<accession>A0A5Q6PK10</accession>
<sequence length="198" mass="23001">MNKYCEAWAEKLGIEIAEYMGAGDNGIAFKTSDDKVMKITGDVGEFLHAHNLKGKSLKHFAEIYDTRIFLDGTMGILMEKLEICEELKEQFKTLCSIAKSKNMGIEEVDIDEDEYFDSVYDLQQNIAELFTEDHQNRLFSSDLHHDNIGLKEDGTIAVFDMRYDEHILIKLDIETELNKIKHEQYHSLHQDRSYVIER</sequence>
<gene>
    <name evidence="1" type="ORF">F0M16_08185</name>
</gene>
<dbReference type="EMBL" id="VUAA01000007">
    <property type="protein sequence ID" value="KAA1255186.1"/>
    <property type="molecule type" value="Genomic_DNA"/>
</dbReference>
<protein>
    <submittedName>
        <fullName evidence="1">Uncharacterized protein</fullName>
    </submittedName>
</protein>
<dbReference type="AlphaFoldDB" id="A0A5Q6PK10"/>
<evidence type="ECO:0000313" key="2">
    <source>
        <dbReference type="Proteomes" id="UP000323225"/>
    </source>
</evidence>
<evidence type="ECO:0000313" key="1">
    <source>
        <dbReference type="EMBL" id="KAA1255186.1"/>
    </source>
</evidence>
<comment type="caution">
    <text evidence="1">The sequence shown here is derived from an EMBL/GenBank/DDBJ whole genome shotgun (WGS) entry which is preliminary data.</text>
</comment>
<dbReference type="Proteomes" id="UP000323225">
    <property type="component" value="Unassembled WGS sequence"/>
</dbReference>
<organism evidence="1 2">
    <name type="scientific">Vibrio cholerae</name>
    <dbReference type="NCBI Taxonomy" id="666"/>
    <lineage>
        <taxon>Bacteria</taxon>
        <taxon>Pseudomonadati</taxon>
        <taxon>Pseudomonadota</taxon>
        <taxon>Gammaproteobacteria</taxon>
        <taxon>Vibrionales</taxon>
        <taxon>Vibrionaceae</taxon>
        <taxon>Vibrio</taxon>
    </lineage>
</organism>